<keyword evidence="3" id="KW-1185">Reference proteome</keyword>
<keyword evidence="1" id="KW-0067">ATP-binding</keyword>
<comment type="function">
    <text evidence="1">Kinase involved in the biosynthesis of the core oligosaccharide region of lipopolysaccharide (LPS). Catalyzes the phosphorylation of heptose I (HepI), the first heptose added to the Kdo2-lipid A module.</text>
</comment>
<gene>
    <name evidence="2" type="primary">rfaP</name>
    <name evidence="2" type="ORF">AB5I84_02140</name>
</gene>
<accession>A0ABV4AES0</accession>
<comment type="caution">
    <text evidence="2">The sequence shown here is derived from an EMBL/GenBank/DDBJ whole genome shotgun (WGS) entry which is preliminary data.</text>
</comment>
<proteinExistence type="inferred from homology"/>
<evidence type="ECO:0000313" key="3">
    <source>
        <dbReference type="Proteomes" id="UP001562065"/>
    </source>
</evidence>
<evidence type="ECO:0000313" key="2">
    <source>
        <dbReference type="EMBL" id="MEY1660942.1"/>
    </source>
</evidence>
<dbReference type="EC" id="2.7.1.-" evidence="1"/>
<comment type="similarity">
    <text evidence="1">Belongs to the protein kinase superfamily. KdkA/rfaP family.</text>
</comment>
<comment type="pathway">
    <text evidence="1">Bacterial outer membrane biogenesis; LPS core biosynthesis.</text>
</comment>
<sequence length="284" mass="31848">MSLFLRDDLAALWQGDDPFQRAAQQPGQVYRAREGRRTLQFAAADGHSYFLKYHGGIGWKEILKNLSQFKAPVLGAMAEVRAIHAVAAAGLDTMTLAGYGERGSDPARRESFLVTDDLVDTLSLEQVGESWVAAGHTPLLFKRALIARVAAISRTLHGAGINHRDYYLGHFLMPAAAVAAEDAQAPLYLIDLHRAQVRAKVPARWRVKDLGGLYFSSARYGLTRRDLLRFLKVYTGLPLRQALRQHRWLLAASRREAERVYQRYFEQPAAFPLQYCDEPPGKDS</sequence>
<dbReference type="Proteomes" id="UP001562065">
    <property type="component" value="Unassembled WGS sequence"/>
</dbReference>
<dbReference type="PIRSF" id="PIRSF037318">
    <property type="entry name" value="RfaP"/>
    <property type="match status" value="1"/>
</dbReference>
<dbReference type="NCBIfam" id="NF011703">
    <property type="entry name" value="PRK15123.1"/>
    <property type="match status" value="1"/>
</dbReference>
<name>A0ABV4AES0_9GAMM</name>
<dbReference type="InterPro" id="IPR017172">
    <property type="entry name" value="Lsacc_core_hep_kinase_RfaP"/>
</dbReference>
<dbReference type="RefSeq" id="WP_369454182.1">
    <property type="nucleotide sequence ID" value="NZ_JBGCUO010000001.1"/>
</dbReference>
<evidence type="ECO:0000256" key="1">
    <source>
        <dbReference type="PIRNR" id="PIRNR037318"/>
    </source>
</evidence>
<keyword evidence="1" id="KW-0547">Nucleotide-binding</keyword>
<dbReference type="Pfam" id="PF06293">
    <property type="entry name" value="Kdo"/>
    <property type="match status" value="1"/>
</dbReference>
<organism evidence="2 3">
    <name type="scientific">Isoalcanivorax beigongshangi</name>
    <dbReference type="NCBI Taxonomy" id="3238810"/>
    <lineage>
        <taxon>Bacteria</taxon>
        <taxon>Pseudomonadati</taxon>
        <taxon>Pseudomonadota</taxon>
        <taxon>Gammaproteobacteria</taxon>
        <taxon>Oceanospirillales</taxon>
        <taxon>Alcanivoracaceae</taxon>
        <taxon>Isoalcanivorax</taxon>
    </lineage>
</organism>
<dbReference type="GO" id="GO:0016301">
    <property type="term" value="F:kinase activity"/>
    <property type="evidence" value="ECO:0007669"/>
    <property type="project" value="UniProtKB-KW"/>
</dbReference>
<keyword evidence="1" id="KW-0448">Lipopolysaccharide biosynthesis</keyword>
<protein>
    <recommendedName>
        <fullName evidence="1">Lipopolysaccharide core heptose(I) kinase</fullName>
        <ecNumber evidence="1">2.7.1.-</ecNumber>
    </recommendedName>
</protein>
<keyword evidence="1 2" id="KW-0418">Kinase</keyword>
<dbReference type="EMBL" id="JBGCUO010000001">
    <property type="protein sequence ID" value="MEY1660942.1"/>
    <property type="molecule type" value="Genomic_DNA"/>
</dbReference>
<reference evidence="2 3" key="1">
    <citation type="submission" date="2024-07" db="EMBL/GenBank/DDBJ databases">
        <authorList>
            <person name="Ren Q."/>
        </authorList>
    </citation>
    <scope>NUCLEOTIDE SEQUENCE [LARGE SCALE GENOMIC DNA]</scope>
    <source>
        <strain evidence="2 3">REN37</strain>
    </source>
</reference>
<keyword evidence="1 2" id="KW-0808">Transferase</keyword>